<comment type="caution">
    <text evidence="2">The sequence shown here is derived from an EMBL/GenBank/DDBJ whole genome shotgun (WGS) entry which is preliminary data.</text>
</comment>
<dbReference type="AlphaFoldDB" id="A0AAV7TN84"/>
<accession>A0AAV7TN84</accession>
<protein>
    <submittedName>
        <fullName evidence="2">Uncharacterized protein</fullName>
    </submittedName>
</protein>
<reference evidence="2" key="1">
    <citation type="journal article" date="2022" name="bioRxiv">
        <title>Sequencing and chromosome-scale assembly of the giantPleurodeles waltlgenome.</title>
        <authorList>
            <person name="Brown T."/>
            <person name="Elewa A."/>
            <person name="Iarovenko S."/>
            <person name="Subramanian E."/>
            <person name="Araus A.J."/>
            <person name="Petzold A."/>
            <person name="Susuki M."/>
            <person name="Suzuki K.-i.T."/>
            <person name="Hayashi T."/>
            <person name="Toyoda A."/>
            <person name="Oliveira C."/>
            <person name="Osipova E."/>
            <person name="Leigh N.D."/>
            <person name="Simon A."/>
            <person name="Yun M.H."/>
        </authorList>
    </citation>
    <scope>NUCLEOTIDE SEQUENCE</scope>
    <source>
        <strain evidence="2">20211129_DDA</strain>
        <tissue evidence="2">Liver</tissue>
    </source>
</reference>
<gene>
    <name evidence="2" type="ORF">NDU88_003135</name>
</gene>
<feature type="region of interest" description="Disordered" evidence="1">
    <location>
        <begin position="64"/>
        <end position="88"/>
    </location>
</feature>
<feature type="compositionally biased region" description="Basic and acidic residues" evidence="1">
    <location>
        <begin position="18"/>
        <end position="33"/>
    </location>
</feature>
<sequence length="88" mass="9981">MLAGGGPGVASKMHVSKKVGDPVRRARDERRQEGAQMRHPKCLRIMYAQTRLPKCFCEEKRSPVWGEQPQNAPQTRQVQQARARQRGA</sequence>
<name>A0AAV7TN84_PLEWA</name>
<feature type="region of interest" description="Disordered" evidence="1">
    <location>
        <begin position="1"/>
        <end position="37"/>
    </location>
</feature>
<proteinExistence type="predicted"/>
<evidence type="ECO:0000256" key="1">
    <source>
        <dbReference type="SAM" id="MobiDB-lite"/>
    </source>
</evidence>
<evidence type="ECO:0000313" key="3">
    <source>
        <dbReference type="Proteomes" id="UP001066276"/>
    </source>
</evidence>
<evidence type="ECO:0000313" key="2">
    <source>
        <dbReference type="EMBL" id="KAJ1177883.1"/>
    </source>
</evidence>
<dbReference type="EMBL" id="JANPWB010000006">
    <property type="protein sequence ID" value="KAJ1177883.1"/>
    <property type="molecule type" value="Genomic_DNA"/>
</dbReference>
<organism evidence="2 3">
    <name type="scientific">Pleurodeles waltl</name>
    <name type="common">Iberian ribbed newt</name>
    <dbReference type="NCBI Taxonomy" id="8319"/>
    <lineage>
        <taxon>Eukaryota</taxon>
        <taxon>Metazoa</taxon>
        <taxon>Chordata</taxon>
        <taxon>Craniata</taxon>
        <taxon>Vertebrata</taxon>
        <taxon>Euteleostomi</taxon>
        <taxon>Amphibia</taxon>
        <taxon>Batrachia</taxon>
        <taxon>Caudata</taxon>
        <taxon>Salamandroidea</taxon>
        <taxon>Salamandridae</taxon>
        <taxon>Pleurodelinae</taxon>
        <taxon>Pleurodeles</taxon>
    </lineage>
</organism>
<dbReference type="Proteomes" id="UP001066276">
    <property type="component" value="Chromosome 3_2"/>
</dbReference>
<keyword evidence="3" id="KW-1185">Reference proteome</keyword>
<feature type="compositionally biased region" description="Low complexity" evidence="1">
    <location>
        <begin position="72"/>
        <end position="82"/>
    </location>
</feature>